<dbReference type="PANTHER" id="PTHR48109">
    <property type="entry name" value="DIHYDROOROTATE DEHYDROGENASE (QUINONE), MITOCHONDRIAL-RELATED"/>
    <property type="match status" value="1"/>
</dbReference>
<keyword evidence="12 15" id="KW-0472">Membrane</keyword>
<dbReference type="UniPathway" id="UPA00070">
    <property type="reaction ID" value="UER00945"/>
</dbReference>
<evidence type="ECO:0000256" key="4">
    <source>
        <dbReference type="ARBA" id="ARBA00004715"/>
    </source>
</evidence>
<feature type="binding site" evidence="15">
    <location>
        <position position="177"/>
    </location>
    <ligand>
        <name>substrate</name>
    </ligand>
</feature>
<dbReference type="Gene3D" id="3.20.20.70">
    <property type="entry name" value="Aldolase class I"/>
    <property type="match status" value="1"/>
</dbReference>
<dbReference type="OrthoDB" id="9802377at2"/>
<evidence type="ECO:0000256" key="14">
    <source>
        <dbReference type="ARBA" id="ARBA00048996"/>
    </source>
</evidence>
<feature type="active site" description="Nucleophile" evidence="15">
    <location>
        <position position="180"/>
    </location>
</feature>
<evidence type="ECO:0000256" key="2">
    <source>
        <dbReference type="ARBA" id="ARBA00003616"/>
    </source>
</evidence>
<evidence type="ECO:0000259" key="16">
    <source>
        <dbReference type="Pfam" id="PF01180"/>
    </source>
</evidence>
<evidence type="ECO:0000256" key="10">
    <source>
        <dbReference type="ARBA" id="ARBA00022975"/>
    </source>
</evidence>
<keyword evidence="15" id="KW-1003">Cell membrane</keyword>
<keyword evidence="8 15" id="KW-0285">Flavoprotein</keyword>
<feature type="binding site" evidence="15">
    <location>
        <position position="177"/>
    </location>
    <ligand>
        <name>FMN</name>
        <dbReference type="ChEBI" id="CHEBI:58210"/>
    </ligand>
</feature>
<evidence type="ECO:0000256" key="12">
    <source>
        <dbReference type="ARBA" id="ARBA00023136"/>
    </source>
</evidence>
<keyword evidence="10 15" id="KW-0665">Pyrimidine biosynthesis</keyword>
<comment type="function">
    <text evidence="2">Catalyzes the conversion of dihydroorotate to orotate with NAD(+) as electron acceptor.</text>
</comment>
<comment type="catalytic activity">
    <reaction evidence="14">
        <text>(S)-dihydroorotate + NAD(+) = orotate + NADH + H(+)</text>
        <dbReference type="Rhea" id="RHEA:13513"/>
        <dbReference type="ChEBI" id="CHEBI:15378"/>
        <dbReference type="ChEBI" id="CHEBI:30839"/>
        <dbReference type="ChEBI" id="CHEBI:30864"/>
        <dbReference type="ChEBI" id="CHEBI:57540"/>
        <dbReference type="ChEBI" id="CHEBI:57945"/>
        <dbReference type="EC" id="1.3.1.14"/>
    </reaction>
</comment>
<comment type="cofactor">
    <cofactor evidence="15">
        <name>FMN</name>
        <dbReference type="ChEBI" id="CHEBI:58210"/>
    </cofactor>
    <text evidence="15">Binds 1 FMN per subunit.</text>
</comment>
<dbReference type="HAMAP" id="MF_00225">
    <property type="entry name" value="DHO_dh_type2"/>
    <property type="match status" value="1"/>
</dbReference>
<feature type="domain" description="Dihydroorotate dehydrogenase catalytic" evidence="16">
    <location>
        <begin position="49"/>
        <end position="344"/>
    </location>
</feature>
<keyword evidence="18" id="KW-1185">Reference proteome</keyword>
<dbReference type="PANTHER" id="PTHR48109:SF4">
    <property type="entry name" value="DIHYDROOROTATE DEHYDROGENASE (QUINONE), MITOCHONDRIAL"/>
    <property type="match status" value="1"/>
</dbReference>
<dbReference type="GO" id="GO:0006207">
    <property type="term" value="P:'de novo' pyrimidine nucleobase biosynthetic process"/>
    <property type="evidence" value="ECO:0007669"/>
    <property type="project" value="UniProtKB-UniRule"/>
</dbReference>
<keyword evidence="11 15" id="KW-0560">Oxidoreductase</keyword>
<comment type="similarity">
    <text evidence="6 15">Belongs to the dihydroorotate dehydrogenase family. Type 2 subfamily.</text>
</comment>
<organism evidence="17 18">
    <name type="scientific">Melghirimyces algeriensis</name>
    <dbReference type="NCBI Taxonomy" id="910412"/>
    <lineage>
        <taxon>Bacteria</taxon>
        <taxon>Bacillati</taxon>
        <taxon>Bacillota</taxon>
        <taxon>Bacilli</taxon>
        <taxon>Bacillales</taxon>
        <taxon>Thermoactinomycetaceae</taxon>
        <taxon>Melghirimyces</taxon>
    </lineage>
</organism>
<dbReference type="GO" id="GO:0004589">
    <property type="term" value="F:dihydroorotate dehydrogenase (NAD+) activity"/>
    <property type="evidence" value="ECO:0007669"/>
    <property type="project" value="UniProtKB-EC"/>
</dbReference>
<comment type="pathway">
    <text evidence="4">Pyrimidine metabolism; UMP biosynthesis via de novo pathway; orotate from (S)-dihydroorotate (NAD(+) route): step 1/1.</text>
</comment>
<dbReference type="PROSITE" id="PS00912">
    <property type="entry name" value="DHODEHASE_2"/>
    <property type="match status" value="1"/>
</dbReference>
<protein>
    <recommendedName>
        <fullName evidence="15">Dihydroorotate dehydrogenase (quinone)</fullName>
        <ecNumber evidence="15">1.3.5.2</ecNumber>
    </recommendedName>
    <alternativeName>
        <fullName evidence="15">DHOdehase</fullName>
        <shortName evidence="15">DHOD</shortName>
        <shortName evidence="15">DHODase</shortName>
    </alternativeName>
    <alternativeName>
        <fullName evidence="15">Dihydroorotate oxidase</fullName>
    </alternativeName>
</protein>
<feature type="binding site" evidence="15">
    <location>
        <position position="144"/>
    </location>
    <ligand>
        <name>FMN</name>
        <dbReference type="ChEBI" id="CHEBI:58210"/>
    </ligand>
</feature>
<dbReference type="GO" id="GO:0005737">
    <property type="term" value="C:cytoplasm"/>
    <property type="evidence" value="ECO:0007669"/>
    <property type="project" value="InterPro"/>
</dbReference>
<evidence type="ECO:0000256" key="15">
    <source>
        <dbReference type="HAMAP-Rule" id="MF_00225"/>
    </source>
</evidence>
<dbReference type="InterPro" id="IPR005720">
    <property type="entry name" value="Dihydroorotate_DH_cat"/>
</dbReference>
<dbReference type="GO" id="GO:0106430">
    <property type="term" value="F:dihydroorotate dehydrogenase (quinone) activity"/>
    <property type="evidence" value="ECO:0007669"/>
    <property type="project" value="UniProtKB-EC"/>
</dbReference>
<comment type="subunit">
    <text evidence="7">Heterotetramer of 2 PyrK and 2 PyrD type B subunits.</text>
</comment>
<accession>A0A521D143</accession>
<dbReference type="CDD" id="cd04738">
    <property type="entry name" value="DHOD_2_like"/>
    <property type="match status" value="1"/>
</dbReference>
<sequence>MYPVIRKLLFHLDPESAHEWSIRGLRTAQRIPGILQVLEKNMSIRDQRLATRCGQLHFPNPVGMAAGYDKNATVYPALAALGFGFVEVGTLTPKPQAGNSQPRLYRLVEDEAVINRMGFNNVGIVRAATHFSKLSRPSIPIGINLGKNKKTPQKDAAGDYRTGLRALYRYGDYFVINISSPNTQGLRDLQEAESLRFLLTDLMEERQELRDETGEIRPLFLKLAPDLSREGMKEAIQIALDLKVDGFIAVNTTLSRNGLKSPNRNEAGGLSGRPLNQMATDWIRYIYRISEGKVPIIGVGGITSGKDAYDKIRAGASLIQVYTGMIYRGPAIARKINQELIDLMNRDGLSSIGDVVGIDA</sequence>
<dbReference type="InterPro" id="IPR001295">
    <property type="entry name" value="Dihydroorotate_DH_CS"/>
</dbReference>
<feature type="binding site" evidence="15">
    <location>
        <position position="90"/>
    </location>
    <ligand>
        <name>FMN</name>
        <dbReference type="ChEBI" id="CHEBI:58210"/>
    </ligand>
</feature>
<dbReference type="InterPro" id="IPR005719">
    <property type="entry name" value="Dihydroorotate_DH_2"/>
</dbReference>
<evidence type="ECO:0000313" key="17">
    <source>
        <dbReference type="EMBL" id="SMO65409.1"/>
    </source>
</evidence>
<dbReference type="RefSeq" id="WP_142505379.1">
    <property type="nucleotide sequence ID" value="NZ_FXTI01000005.1"/>
</dbReference>
<evidence type="ECO:0000256" key="7">
    <source>
        <dbReference type="ARBA" id="ARBA00011669"/>
    </source>
</evidence>
<dbReference type="NCBIfam" id="NF003645">
    <property type="entry name" value="PRK05286.1-2"/>
    <property type="match status" value="1"/>
</dbReference>
<evidence type="ECO:0000256" key="13">
    <source>
        <dbReference type="ARBA" id="ARBA00048639"/>
    </source>
</evidence>
<dbReference type="Proteomes" id="UP000315636">
    <property type="component" value="Unassembled WGS sequence"/>
</dbReference>
<feature type="binding site" evidence="15">
    <location>
        <position position="182"/>
    </location>
    <ligand>
        <name>substrate</name>
    </ligand>
</feature>
<evidence type="ECO:0000256" key="9">
    <source>
        <dbReference type="ARBA" id="ARBA00022643"/>
    </source>
</evidence>
<dbReference type="GO" id="GO:0044205">
    <property type="term" value="P:'de novo' UMP biosynthetic process"/>
    <property type="evidence" value="ECO:0007669"/>
    <property type="project" value="UniProtKB-UniRule"/>
</dbReference>
<comment type="subcellular location">
    <subcellularLocation>
        <location evidence="15">Cell membrane</location>
        <topology evidence="15">Peripheral membrane protein</topology>
    </subcellularLocation>
    <subcellularLocation>
        <location evidence="3">Membrane</location>
    </subcellularLocation>
</comment>
<dbReference type="GO" id="GO:0005886">
    <property type="term" value="C:plasma membrane"/>
    <property type="evidence" value="ECO:0007669"/>
    <property type="project" value="UniProtKB-SubCell"/>
</dbReference>
<evidence type="ECO:0000256" key="11">
    <source>
        <dbReference type="ARBA" id="ARBA00023002"/>
    </source>
</evidence>
<dbReference type="EMBL" id="FXTI01000005">
    <property type="protein sequence ID" value="SMO65409.1"/>
    <property type="molecule type" value="Genomic_DNA"/>
</dbReference>
<proteinExistence type="inferred from homology"/>
<dbReference type="Pfam" id="PF01180">
    <property type="entry name" value="DHO_dh"/>
    <property type="match status" value="1"/>
</dbReference>
<feature type="binding site" evidence="15">
    <location>
        <position position="272"/>
    </location>
    <ligand>
        <name>FMN</name>
        <dbReference type="ChEBI" id="CHEBI:58210"/>
    </ligand>
</feature>
<evidence type="ECO:0000313" key="18">
    <source>
        <dbReference type="Proteomes" id="UP000315636"/>
    </source>
</evidence>
<comment type="catalytic activity">
    <reaction evidence="13 15">
        <text>(S)-dihydroorotate + a quinone = orotate + a quinol</text>
        <dbReference type="Rhea" id="RHEA:30187"/>
        <dbReference type="ChEBI" id="CHEBI:24646"/>
        <dbReference type="ChEBI" id="CHEBI:30839"/>
        <dbReference type="ChEBI" id="CHEBI:30864"/>
        <dbReference type="ChEBI" id="CHEBI:132124"/>
        <dbReference type="EC" id="1.3.5.2"/>
    </reaction>
</comment>
<reference evidence="17 18" key="1">
    <citation type="submission" date="2017-05" db="EMBL/GenBank/DDBJ databases">
        <authorList>
            <person name="Varghese N."/>
            <person name="Submissions S."/>
        </authorList>
    </citation>
    <scope>NUCLEOTIDE SEQUENCE [LARGE SCALE GENOMIC DNA]</scope>
    <source>
        <strain evidence="17 18">DSM 45474</strain>
    </source>
</reference>
<comment type="function">
    <text evidence="1 15">Catalyzes the conversion of dihydroorotate to orotate with quinone as electron acceptor.</text>
</comment>
<keyword evidence="9 15" id="KW-0288">FMN</keyword>
<dbReference type="InterPro" id="IPR050074">
    <property type="entry name" value="DHO_dehydrogenase"/>
</dbReference>
<dbReference type="SUPFAM" id="SSF51395">
    <property type="entry name" value="FMN-linked oxidoreductases"/>
    <property type="match status" value="1"/>
</dbReference>
<gene>
    <name evidence="15" type="primary">pyrD</name>
    <name evidence="17" type="ORF">SAMN06264849_10540</name>
</gene>
<dbReference type="NCBIfam" id="TIGR01036">
    <property type="entry name" value="pyrD_sub2"/>
    <property type="match status" value="1"/>
</dbReference>
<dbReference type="NCBIfam" id="NF003652">
    <property type="entry name" value="PRK05286.2-5"/>
    <property type="match status" value="1"/>
</dbReference>
<evidence type="ECO:0000256" key="5">
    <source>
        <dbReference type="ARBA" id="ARBA00005161"/>
    </source>
</evidence>
<evidence type="ECO:0000256" key="6">
    <source>
        <dbReference type="ARBA" id="ARBA00005359"/>
    </source>
</evidence>
<feature type="binding site" evidence="15">
    <location>
        <begin position="322"/>
        <end position="323"/>
    </location>
    <ligand>
        <name>FMN</name>
        <dbReference type="ChEBI" id="CHEBI:58210"/>
    </ligand>
</feature>
<feature type="binding site" evidence="15">
    <location>
        <begin position="66"/>
        <end position="70"/>
    </location>
    <ligand>
        <name>FMN</name>
        <dbReference type="ChEBI" id="CHEBI:58210"/>
    </ligand>
</feature>
<dbReference type="PROSITE" id="PS00911">
    <property type="entry name" value="DHODEHASE_1"/>
    <property type="match status" value="1"/>
</dbReference>
<name>A0A521D143_9BACL</name>
<feature type="binding site" evidence="15">
    <location>
        <position position="250"/>
    </location>
    <ligand>
        <name>FMN</name>
        <dbReference type="ChEBI" id="CHEBI:58210"/>
    </ligand>
</feature>
<feature type="binding site" evidence="15">
    <location>
        <begin position="251"/>
        <end position="252"/>
    </location>
    <ligand>
        <name>substrate</name>
    </ligand>
</feature>
<evidence type="ECO:0000256" key="8">
    <source>
        <dbReference type="ARBA" id="ARBA00022630"/>
    </source>
</evidence>
<feature type="binding site" evidence="15">
    <location>
        <position position="301"/>
    </location>
    <ligand>
        <name>FMN</name>
        <dbReference type="ChEBI" id="CHEBI:58210"/>
    </ligand>
</feature>
<evidence type="ECO:0000256" key="3">
    <source>
        <dbReference type="ARBA" id="ARBA00004370"/>
    </source>
</evidence>
<dbReference type="EC" id="1.3.5.2" evidence="15"/>
<feature type="binding site" evidence="15">
    <location>
        <position position="222"/>
    </location>
    <ligand>
        <name>FMN</name>
        <dbReference type="ChEBI" id="CHEBI:58210"/>
    </ligand>
</feature>
<feature type="binding site" evidence="15">
    <location>
        <position position="70"/>
    </location>
    <ligand>
        <name>substrate</name>
    </ligand>
</feature>
<evidence type="ECO:0000256" key="1">
    <source>
        <dbReference type="ARBA" id="ARBA00003125"/>
    </source>
</evidence>
<comment type="pathway">
    <text evidence="5 15">Pyrimidine metabolism; UMP biosynthesis via de novo pathway; orotate from (S)-dihydroorotate (quinone route): step 1/1.</text>
</comment>
<comment type="subunit">
    <text evidence="15">Monomer.</text>
</comment>
<dbReference type="AlphaFoldDB" id="A0A521D143"/>
<dbReference type="InterPro" id="IPR013785">
    <property type="entry name" value="Aldolase_TIM"/>
</dbReference>
<feature type="binding site" evidence="15">
    <location>
        <begin position="115"/>
        <end position="119"/>
    </location>
    <ligand>
        <name>substrate</name>
    </ligand>
</feature>